<comment type="caution">
    <text evidence="2">The sequence shown here is derived from an EMBL/GenBank/DDBJ whole genome shotgun (WGS) entry which is preliminary data.</text>
</comment>
<dbReference type="Gene3D" id="3.20.20.140">
    <property type="entry name" value="Metal-dependent hydrolases"/>
    <property type="match status" value="1"/>
</dbReference>
<reference evidence="2 3" key="1">
    <citation type="submission" date="2018-11" db="EMBL/GenBank/DDBJ databases">
        <authorList>
            <person name="Mardanov A.V."/>
            <person name="Ravin N.V."/>
            <person name="Dedysh S.N."/>
        </authorList>
    </citation>
    <scope>NUCLEOTIDE SEQUENCE [LARGE SCALE GENOMIC DNA]</scope>
    <source>
        <strain evidence="2 3">AF10</strain>
    </source>
</reference>
<dbReference type="InterPro" id="IPR013108">
    <property type="entry name" value="Amidohydro_3"/>
</dbReference>
<sequence>MPLHREISISVVLCLAVTASAQKPASPDLVLCHGHIFTADTTNPWVEAVAIRGDRILAAGADGAVCSTADAHTQVINLEGRMAMPGIDDSHDHVGGALYGIQVPFPSPPHGQGPDPSIAELAAGVKAAAATDQQNEWIHSVVGPAVIRHPEETKTALNEAGGSHPVMVEAWWGHGVFVNAAGLAKLGIADTITDPEGGRFDRDATGHLTGLMEEEAGNEIRRRLSDEAGVPASVQAFKAYAQRRLAEGVTSVQIMATNQRLSYLERTFVDADTPLRIRIMRFPMAREDERVGEKLKTGEEILSPRVRVAGVKFVLDGTPIEELAYRTKDYADRPGWRGRPDYSVAFIDRQLRIALSGKDQFLFHTAGDAISDEVMDEMEKLAPAATWKPLRVRFEHGDGLDTPERIARAFRLGIVVAQPRPGRPWKSLSEGNIPLAYGSDSGMSPWLIFNVMTDPKNPQAVDRETALRALTIGSSYAEFMENRKGTIKPGALADITVLSQDVSAPTAAPVMATHSVLTIVGGKIAFQSPGPQ</sequence>
<dbReference type="SUPFAM" id="SSF51556">
    <property type="entry name" value="Metallo-dependent hydrolases"/>
    <property type="match status" value="1"/>
</dbReference>
<dbReference type="Gene3D" id="3.10.310.70">
    <property type="match status" value="1"/>
</dbReference>
<dbReference type="SUPFAM" id="SSF51338">
    <property type="entry name" value="Composite domain of metallo-dependent hydrolases"/>
    <property type="match status" value="1"/>
</dbReference>
<dbReference type="EMBL" id="RDSM01000001">
    <property type="protein sequence ID" value="RXH57383.1"/>
    <property type="molecule type" value="Genomic_DNA"/>
</dbReference>
<dbReference type="AlphaFoldDB" id="A0A4Q0T1D4"/>
<evidence type="ECO:0000313" key="3">
    <source>
        <dbReference type="Proteomes" id="UP000289437"/>
    </source>
</evidence>
<dbReference type="PANTHER" id="PTHR22642:SF2">
    <property type="entry name" value="PROTEIN LONG AFTER FAR-RED 3"/>
    <property type="match status" value="1"/>
</dbReference>
<evidence type="ECO:0000313" key="2">
    <source>
        <dbReference type="EMBL" id="RXH57383.1"/>
    </source>
</evidence>
<proteinExistence type="predicted"/>
<evidence type="ECO:0000259" key="1">
    <source>
        <dbReference type="Pfam" id="PF07969"/>
    </source>
</evidence>
<dbReference type="Gene3D" id="2.30.40.10">
    <property type="entry name" value="Urease, subunit C, domain 1"/>
    <property type="match status" value="1"/>
</dbReference>
<accession>A0A4Q0T1D4</accession>
<name>A0A4Q0T1D4_9BACT</name>
<dbReference type="Proteomes" id="UP000289437">
    <property type="component" value="Unassembled WGS sequence"/>
</dbReference>
<dbReference type="InterPro" id="IPR032466">
    <property type="entry name" value="Metal_Hydrolase"/>
</dbReference>
<gene>
    <name evidence="2" type="ORF">GRAN_0693</name>
</gene>
<feature type="domain" description="Amidohydrolase 3" evidence="1">
    <location>
        <begin position="74"/>
        <end position="525"/>
    </location>
</feature>
<keyword evidence="3" id="KW-1185">Reference proteome</keyword>
<organism evidence="2 3">
    <name type="scientific">Granulicella sibirica</name>
    <dbReference type="NCBI Taxonomy" id="2479048"/>
    <lineage>
        <taxon>Bacteria</taxon>
        <taxon>Pseudomonadati</taxon>
        <taxon>Acidobacteriota</taxon>
        <taxon>Terriglobia</taxon>
        <taxon>Terriglobales</taxon>
        <taxon>Acidobacteriaceae</taxon>
        <taxon>Granulicella</taxon>
    </lineage>
</organism>
<dbReference type="Pfam" id="PF07969">
    <property type="entry name" value="Amidohydro_3"/>
    <property type="match status" value="1"/>
</dbReference>
<dbReference type="InterPro" id="IPR011059">
    <property type="entry name" value="Metal-dep_hydrolase_composite"/>
</dbReference>
<dbReference type="PANTHER" id="PTHR22642">
    <property type="entry name" value="IMIDAZOLONEPROPIONASE"/>
    <property type="match status" value="1"/>
</dbReference>
<dbReference type="GO" id="GO:0016810">
    <property type="term" value="F:hydrolase activity, acting on carbon-nitrogen (but not peptide) bonds"/>
    <property type="evidence" value="ECO:0007669"/>
    <property type="project" value="InterPro"/>
</dbReference>
<dbReference type="OrthoDB" id="9767366at2"/>
<dbReference type="RefSeq" id="WP_128911560.1">
    <property type="nucleotide sequence ID" value="NZ_RDSM01000001.1"/>
</dbReference>
<protein>
    <submittedName>
        <fullName evidence="2">Exoenzymes regulatory protein AepA</fullName>
    </submittedName>
</protein>
<reference evidence="3" key="2">
    <citation type="submission" date="2019-02" db="EMBL/GenBank/DDBJ databases">
        <title>Granulicella sibirica sp. nov., a psychrotolerant acidobacterium isolated from an organic soil layer in forested tundra, West Siberia.</title>
        <authorList>
            <person name="Oshkin I.Y."/>
            <person name="Kulichevskaya I.S."/>
            <person name="Rijpstra W.I.C."/>
            <person name="Sinninghe Damste J.S."/>
            <person name="Rakitin A.L."/>
            <person name="Ravin N.V."/>
            <person name="Dedysh S.N."/>
        </authorList>
    </citation>
    <scope>NUCLEOTIDE SEQUENCE [LARGE SCALE GENOMIC DNA]</scope>
    <source>
        <strain evidence="3">AF10</strain>
    </source>
</reference>